<reference evidence="1 2" key="1">
    <citation type="journal article" date="2022" name="Plant J.">
        <title>Strategies of tolerance reflected in two North American maple genomes.</title>
        <authorList>
            <person name="McEvoy S.L."/>
            <person name="Sezen U.U."/>
            <person name="Trouern-Trend A."/>
            <person name="McMahon S.M."/>
            <person name="Schaberg P.G."/>
            <person name="Yang J."/>
            <person name="Wegrzyn J.L."/>
            <person name="Swenson N.G."/>
        </authorList>
    </citation>
    <scope>NUCLEOTIDE SEQUENCE [LARGE SCALE GENOMIC DNA]</scope>
    <source>
        <strain evidence="1">91603</strain>
    </source>
</reference>
<keyword evidence="2" id="KW-1185">Reference proteome</keyword>
<proteinExistence type="predicted"/>
<name>A0AAD5JNV3_ACENE</name>
<protein>
    <recommendedName>
        <fullName evidence="3">Reverse transcriptase zinc-binding domain-containing protein</fullName>
    </recommendedName>
</protein>
<evidence type="ECO:0000313" key="2">
    <source>
        <dbReference type="Proteomes" id="UP001064489"/>
    </source>
</evidence>
<evidence type="ECO:0000313" key="1">
    <source>
        <dbReference type="EMBL" id="KAI9197580.1"/>
    </source>
</evidence>
<gene>
    <name evidence="1" type="ORF">LWI28_001000</name>
</gene>
<comment type="caution">
    <text evidence="1">The sequence shown here is derived from an EMBL/GenBank/DDBJ whole genome shotgun (WGS) entry which is preliminary data.</text>
</comment>
<sequence>MLNWIPTRTNLVAHGLKIGSLCPICSRKDETTSHILWRCSSLKSIRSLSGFSSFGSFMDSISFFEHVLTVKNEVTTKEFELLCILWWRVWFRRNHMFHSSVMIPDQGIFDWAVSFMNEFRNAKQLVCLPPPKQVVSRVWKAPQAGCYKINTNVALNNHYRVFGVGVMIWDCNGLVMASLCLNLRVCYQP</sequence>
<dbReference type="EMBL" id="JAJSOW010000002">
    <property type="protein sequence ID" value="KAI9197580.1"/>
    <property type="molecule type" value="Genomic_DNA"/>
</dbReference>
<evidence type="ECO:0008006" key="3">
    <source>
        <dbReference type="Google" id="ProtNLM"/>
    </source>
</evidence>
<dbReference type="AlphaFoldDB" id="A0AAD5JNV3"/>
<organism evidence="1 2">
    <name type="scientific">Acer negundo</name>
    <name type="common">Box elder</name>
    <dbReference type="NCBI Taxonomy" id="4023"/>
    <lineage>
        <taxon>Eukaryota</taxon>
        <taxon>Viridiplantae</taxon>
        <taxon>Streptophyta</taxon>
        <taxon>Embryophyta</taxon>
        <taxon>Tracheophyta</taxon>
        <taxon>Spermatophyta</taxon>
        <taxon>Magnoliopsida</taxon>
        <taxon>eudicotyledons</taxon>
        <taxon>Gunneridae</taxon>
        <taxon>Pentapetalae</taxon>
        <taxon>rosids</taxon>
        <taxon>malvids</taxon>
        <taxon>Sapindales</taxon>
        <taxon>Sapindaceae</taxon>
        <taxon>Hippocastanoideae</taxon>
        <taxon>Acereae</taxon>
        <taxon>Acer</taxon>
    </lineage>
</organism>
<dbReference type="Proteomes" id="UP001064489">
    <property type="component" value="Chromosome 13"/>
</dbReference>
<accession>A0AAD5JNV3</accession>